<evidence type="ECO:0000313" key="3">
    <source>
        <dbReference type="Proteomes" id="UP000031014"/>
    </source>
</evidence>
<keyword evidence="1" id="KW-1133">Transmembrane helix</keyword>
<sequence>MRARTRKSEPFSFDKLKEFFTTVILHLSFYAFIVFLVVFFIDNFS</sequence>
<keyword evidence="1" id="KW-0812">Transmembrane</keyword>
<proteinExistence type="predicted"/>
<evidence type="ECO:0000313" key="2">
    <source>
        <dbReference type="EMBL" id="GAM15372.1"/>
    </source>
</evidence>
<name>A0A0A8X8M7_MESS1</name>
<gene>
    <name evidence="2" type="ORF">SAMD00020551_3529</name>
</gene>
<feature type="transmembrane region" description="Helical" evidence="1">
    <location>
        <begin position="20"/>
        <end position="41"/>
    </location>
</feature>
<dbReference type="EMBL" id="BASE01000081">
    <property type="protein sequence ID" value="GAM15372.1"/>
    <property type="molecule type" value="Genomic_DNA"/>
</dbReference>
<organism evidence="2 3">
    <name type="scientific">Mesobacillus selenatarsenatis (strain DSM 18680 / JCM 14380 / FERM P-15431 / SF-1)</name>
    <dbReference type="NCBI Taxonomy" id="1321606"/>
    <lineage>
        <taxon>Bacteria</taxon>
        <taxon>Bacillati</taxon>
        <taxon>Bacillota</taxon>
        <taxon>Bacilli</taxon>
        <taxon>Bacillales</taxon>
        <taxon>Bacillaceae</taxon>
        <taxon>Mesobacillus</taxon>
    </lineage>
</organism>
<comment type="caution">
    <text evidence="2">The sequence shown here is derived from an EMBL/GenBank/DDBJ whole genome shotgun (WGS) entry which is preliminary data.</text>
</comment>
<protein>
    <submittedName>
        <fullName evidence="2">Uncharacterized protein</fullName>
    </submittedName>
</protein>
<dbReference type="Proteomes" id="UP000031014">
    <property type="component" value="Unassembled WGS sequence"/>
</dbReference>
<keyword evidence="1" id="KW-0472">Membrane</keyword>
<keyword evidence="3" id="KW-1185">Reference proteome</keyword>
<accession>A0A0A8X8M7</accession>
<evidence type="ECO:0000256" key="1">
    <source>
        <dbReference type="SAM" id="Phobius"/>
    </source>
</evidence>
<dbReference type="AlphaFoldDB" id="A0A0A8X8M7"/>
<reference evidence="2 3" key="1">
    <citation type="submission" date="2013-06" db="EMBL/GenBank/DDBJ databases">
        <title>Whole genome shotgun sequence of Bacillus selenatarsenatis SF-1.</title>
        <authorList>
            <person name="Kuroda M."/>
            <person name="Sei K."/>
            <person name="Yamashita M."/>
            <person name="Ike M."/>
        </authorList>
    </citation>
    <scope>NUCLEOTIDE SEQUENCE [LARGE SCALE GENOMIC DNA]</scope>
    <source>
        <strain evidence="2 3">SF-1</strain>
    </source>
</reference>